<dbReference type="GO" id="GO:0006351">
    <property type="term" value="P:DNA-templated transcription"/>
    <property type="evidence" value="ECO:0007669"/>
    <property type="project" value="InterPro"/>
</dbReference>
<gene>
    <name evidence="5" type="primary">paaX_1</name>
    <name evidence="5" type="ORF">Psuf_001230</name>
</gene>
<dbReference type="Gene3D" id="1.20.58.1460">
    <property type="match status" value="1"/>
</dbReference>
<evidence type="ECO:0000259" key="4">
    <source>
        <dbReference type="Pfam" id="PF20803"/>
    </source>
</evidence>
<dbReference type="AlphaFoldDB" id="A0A6F8Y9S6"/>
<dbReference type="Pfam" id="PF20803">
    <property type="entry name" value="PaaX_M"/>
    <property type="match status" value="1"/>
</dbReference>
<name>A0A6F8Y9S6_9ACTN</name>
<sequence length="291" mass="32477">MAQAAQATEDGAPGLARAATPLSGTRPSSARALLLVVLGEFVWPTREPAWSSTLLSALAELDVEPNAARKALHRTAESGITEPGRVGRRVHWSITAKGARIMSSGHERTYNWDARRTSWDGTWLLLSVSVPETQRKLRHHLQNRLTWAGMGSPVPGQWITTHWERADEIAQIVRDLGLSEQAHSFVGTLGPLGSESGIVEAAWDLDALADDYRSFVETYAGTHPHTDAECFRARVLMVQDWRRFPYLDPDLPRRFLPAGWPGYEAVRLFRDRHGAWVSRAAAHWEHLDAQE</sequence>
<evidence type="ECO:0000259" key="3">
    <source>
        <dbReference type="Pfam" id="PF08223"/>
    </source>
</evidence>
<dbReference type="InterPro" id="IPR011965">
    <property type="entry name" value="PaaX_trns_reg"/>
</dbReference>
<dbReference type="KEGG" id="psuu:Psuf_001230"/>
<protein>
    <submittedName>
        <fullName evidence="5">PaaX family transcriptional regulator</fullName>
    </submittedName>
</protein>
<feature type="domain" description="Transcriptional repressor PaaX-like C-terminal" evidence="3">
    <location>
        <begin position="203"/>
        <end position="285"/>
    </location>
</feature>
<evidence type="ECO:0000313" key="5">
    <source>
        <dbReference type="EMBL" id="BCB82810.1"/>
    </source>
</evidence>
<dbReference type="PANTHER" id="PTHR30319:SF1">
    <property type="entry name" value="TRANSCRIPTIONAL REPRESSOR PAAX"/>
    <property type="match status" value="1"/>
</dbReference>
<evidence type="ECO:0000259" key="2">
    <source>
        <dbReference type="Pfam" id="PF07848"/>
    </source>
</evidence>
<dbReference type="InterPro" id="IPR048846">
    <property type="entry name" value="PaaX-like_central"/>
</dbReference>
<keyword evidence="6" id="KW-1185">Reference proteome</keyword>
<dbReference type="InterPro" id="IPR013225">
    <property type="entry name" value="PaaX_C"/>
</dbReference>
<dbReference type="Pfam" id="PF08223">
    <property type="entry name" value="PaaX_C"/>
    <property type="match status" value="1"/>
</dbReference>
<dbReference type="PANTHER" id="PTHR30319">
    <property type="entry name" value="PHENYLACETIC ACID REGULATOR-RELATED TRANSCRIPTIONAL REPRESSOR"/>
    <property type="match status" value="1"/>
</dbReference>
<reference evidence="5 6" key="2">
    <citation type="submission" date="2020-03" db="EMBL/GenBank/DDBJ databases">
        <authorList>
            <person name="Ichikawa N."/>
            <person name="Kimura A."/>
            <person name="Kitahashi Y."/>
            <person name="Uohara A."/>
        </authorList>
    </citation>
    <scope>NUCLEOTIDE SEQUENCE [LARGE SCALE GENOMIC DNA]</scope>
    <source>
        <strain evidence="5 6">NBRC 105367</strain>
    </source>
</reference>
<evidence type="ECO:0000256" key="1">
    <source>
        <dbReference type="SAM" id="MobiDB-lite"/>
    </source>
</evidence>
<dbReference type="PIRSF" id="PIRSF020623">
    <property type="entry name" value="PaaX"/>
    <property type="match status" value="1"/>
</dbReference>
<feature type="domain" description="Transcriptional repressor PaaX-like N-terminal" evidence="2">
    <location>
        <begin position="30"/>
        <end position="98"/>
    </location>
</feature>
<dbReference type="Pfam" id="PF07848">
    <property type="entry name" value="PaaX"/>
    <property type="match status" value="1"/>
</dbReference>
<proteinExistence type="predicted"/>
<feature type="region of interest" description="Disordered" evidence="1">
    <location>
        <begin position="1"/>
        <end position="25"/>
    </location>
</feature>
<reference evidence="5 6" key="1">
    <citation type="submission" date="2020-03" db="EMBL/GenBank/DDBJ databases">
        <title>Whole genome shotgun sequence of Phytohabitans suffuscus NBRC 105367.</title>
        <authorList>
            <person name="Komaki H."/>
            <person name="Tamura T."/>
        </authorList>
    </citation>
    <scope>NUCLEOTIDE SEQUENCE [LARGE SCALE GENOMIC DNA]</scope>
    <source>
        <strain evidence="5 6">NBRC 105367</strain>
    </source>
</reference>
<dbReference type="EMBL" id="AP022871">
    <property type="protein sequence ID" value="BCB82810.1"/>
    <property type="molecule type" value="Genomic_DNA"/>
</dbReference>
<dbReference type="Gene3D" id="1.10.10.10">
    <property type="entry name" value="Winged helix-like DNA-binding domain superfamily/Winged helix DNA-binding domain"/>
    <property type="match status" value="1"/>
</dbReference>
<dbReference type="Gene3D" id="3.30.70.2650">
    <property type="match status" value="1"/>
</dbReference>
<dbReference type="InterPro" id="IPR012906">
    <property type="entry name" value="PaaX-like_N"/>
</dbReference>
<dbReference type="Proteomes" id="UP000503011">
    <property type="component" value="Chromosome"/>
</dbReference>
<organism evidence="5 6">
    <name type="scientific">Phytohabitans suffuscus</name>
    <dbReference type="NCBI Taxonomy" id="624315"/>
    <lineage>
        <taxon>Bacteria</taxon>
        <taxon>Bacillati</taxon>
        <taxon>Actinomycetota</taxon>
        <taxon>Actinomycetes</taxon>
        <taxon>Micromonosporales</taxon>
        <taxon>Micromonosporaceae</taxon>
    </lineage>
</organism>
<dbReference type="InterPro" id="IPR036388">
    <property type="entry name" value="WH-like_DNA-bd_sf"/>
</dbReference>
<dbReference type="RefSeq" id="WP_173152561.1">
    <property type="nucleotide sequence ID" value="NZ_AP022871.1"/>
</dbReference>
<evidence type="ECO:0000313" key="6">
    <source>
        <dbReference type="Proteomes" id="UP000503011"/>
    </source>
</evidence>
<accession>A0A6F8Y9S6</accession>
<feature type="domain" description="Transcriptional repressor PaaX-like central Cas2-like" evidence="4">
    <location>
        <begin position="117"/>
        <end position="191"/>
    </location>
</feature>